<organism evidence="2 3">
    <name type="scientific">Novosphingobium soli</name>
    <dbReference type="NCBI Taxonomy" id="574956"/>
    <lineage>
        <taxon>Bacteria</taxon>
        <taxon>Pseudomonadati</taxon>
        <taxon>Pseudomonadota</taxon>
        <taxon>Alphaproteobacteria</taxon>
        <taxon>Sphingomonadales</taxon>
        <taxon>Sphingomonadaceae</taxon>
        <taxon>Novosphingobium</taxon>
    </lineage>
</organism>
<dbReference type="RefSeq" id="WP_379487280.1">
    <property type="nucleotide sequence ID" value="NZ_JBHLWK010000012.1"/>
</dbReference>
<comment type="caution">
    <text evidence="2">The sequence shown here is derived from an EMBL/GenBank/DDBJ whole genome shotgun (WGS) entry which is preliminary data.</text>
</comment>
<protein>
    <recommendedName>
        <fullName evidence="4">Transposase</fullName>
    </recommendedName>
</protein>
<proteinExistence type="predicted"/>
<sequence>MTEAAPRRGKARVHRHGPDRDARRPQAFIGMETYMHRRMKEQEALVPVAGIEPAA</sequence>
<name>A0ABV6CWV6_9SPHN</name>
<dbReference type="EMBL" id="JBHLWK010000012">
    <property type="protein sequence ID" value="MFC0204521.1"/>
    <property type="molecule type" value="Genomic_DNA"/>
</dbReference>
<reference evidence="2 3" key="1">
    <citation type="submission" date="2024-09" db="EMBL/GenBank/DDBJ databases">
        <authorList>
            <person name="Sun Q."/>
            <person name="Mori K."/>
        </authorList>
    </citation>
    <scope>NUCLEOTIDE SEQUENCE [LARGE SCALE GENOMIC DNA]</scope>
    <source>
        <strain evidence="2 3">CCM 7706</strain>
    </source>
</reference>
<dbReference type="Proteomes" id="UP001589798">
    <property type="component" value="Unassembled WGS sequence"/>
</dbReference>
<gene>
    <name evidence="2" type="ORF">ACFFJC_09575</name>
</gene>
<evidence type="ECO:0000313" key="2">
    <source>
        <dbReference type="EMBL" id="MFC0204521.1"/>
    </source>
</evidence>
<evidence type="ECO:0000313" key="3">
    <source>
        <dbReference type="Proteomes" id="UP001589798"/>
    </source>
</evidence>
<evidence type="ECO:0008006" key="4">
    <source>
        <dbReference type="Google" id="ProtNLM"/>
    </source>
</evidence>
<keyword evidence="3" id="KW-1185">Reference proteome</keyword>
<evidence type="ECO:0000256" key="1">
    <source>
        <dbReference type="SAM" id="MobiDB-lite"/>
    </source>
</evidence>
<feature type="region of interest" description="Disordered" evidence="1">
    <location>
        <begin position="1"/>
        <end position="25"/>
    </location>
</feature>
<accession>A0ABV6CWV6</accession>